<dbReference type="CDD" id="cd02696">
    <property type="entry name" value="MurNAc-LAA"/>
    <property type="match status" value="1"/>
</dbReference>
<evidence type="ECO:0000256" key="1">
    <source>
        <dbReference type="ARBA" id="ARBA00022801"/>
    </source>
</evidence>
<dbReference type="Pfam" id="PF01520">
    <property type="entry name" value="Amidase_3"/>
    <property type="match status" value="1"/>
</dbReference>
<evidence type="ECO:0000259" key="4">
    <source>
        <dbReference type="SMART" id="SM00646"/>
    </source>
</evidence>
<reference evidence="5 6" key="1">
    <citation type="journal article" date="2009" name="Proc. Natl. Acad. Sci. U.S.A.">
        <title>Characterizing a model human gut microbiota composed of members of its two dominant bacterial phyla.</title>
        <authorList>
            <person name="Mahowald M.A."/>
            <person name="Rey F.E."/>
            <person name="Seedorf H."/>
            <person name="Turnbaugh P.J."/>
            <person name="Fulton R.S."/>
            <person name="Wollam A."/>
            <person name="Shah N."/>
            <person name="Wang C."/>
            <person name="Magrini V."/>
            <person name="Wilson R.K."/>
            <person name="Cantarel B.L."/>
            <person name="Coutinho P.M."/>
            <person name="Henrissat B."/>
            <person name="Crock L.W."/>
            <person name="Russell A."/>
            <person name="Verberkmoes N.C."/>
            <person name="Hettich R.L."/>
            <person name="Gordon J.I."/>
        </authorList>
    </citation>
    <scope>NUCLEOTIDE SEQUENCE [LARGE SCALE GENOMIC DNA]</scope>
    <source>
        <strain evidence="6">ATCC 27750 / DSM 3376 / VPI C15-48 / C15-B4</strain>
    </source>
</reference>
<organism evidence="5 6">
    <name type="scientific">Lachnospira eligens (strain ATCC 27750 / DSM 3376 / VPI C15-48 / C15-B4)</name>
    <name type="common">Eubacterium eligens</name>
    <dbReference type="NCBI Taxonomy" id="515620"/>
    <lineage>
        <taxon>Bacteria</taxon>
        <taxon>Bacillati</taxon>
        <taxon>Bacillota</taxon>
        <taxon>Clostridia</taxon>
        <taxon>Lachnospirales</taxon>
        <taxon>Lachnospiraceae</taxon>
        <taxon>Lachnospira</taxon>
    </lineage>
</organism>
<dbReference type="InterPro" id="IPR050695">
    <property type="entry name" value="N-acetylmuramoyl_amidase_3"/>
</dbReference>
<dbReference type="HOGENOM" id="CLU_014322_9_5_9"/>
<dbReference type="eggNOG" id="COG0860">
    <property type="taxonomic scope" value="Bacteria"/>
</dbReference>
<dbReference type="AlphaFoldDB" id="C4Z540"/>
<feature type="region of interest" description="Disordered" evidence="2">
    <location>
        <begin position="40"/>
        <end position="63"/>
    </location>
</feature>
<dbReference type="STRING" id="515620.EUBELI_00736"/>
<keyword evidence="3" id="KW-0812">Transmembrane</keyword>
<evidence type="ECO:0000313" key="6">
    <source>
        <dbReference type="Proteomes" id="UP000001476"/>
    </source>
</evidence>
<keyword evidence="6" id="KW-1185">Reference proteome</keyword>
<dbReference type="RefSeq" id="WP_012738980.1">
    <property type="nucleotide sequence ID" value="NC_012778.1"/>
</dbReference>
<dbReference type="InterPro" id="IPR002508">
    <property type="entry name" value="MurNAc-LAA_cat"/>
</dbReference>
<dbReference type="PANTHER" id="PTHR30404:SF0">
    <property type="entry name" value="N-ACETYLMURAMOYL-L-ALANINE AMIDASE AMIC"/>
    <property type="match status" value="1"/>
</dbReference>
<accession>C4Z540</accession>
<dbReference type="GO" id="GO:0009253">
    <property type="term" value="P:peptidoglycan catabolic process"/>
    <property type="evidence" value="ECO:0007669"/>
    <property type="project" value="InterPro"/>
</dbReference>
<evidence type="ECO:0000256" key="3">
    <source>
        <dbReference type="SAM" id="Phobius"/>
    </source>
</evidence>
<dbReference type="PANTHER" id="PTHR30404">
    <property type="entry name" value="N-ACETYLMURAMOYL-L-ALANINE AMIDASE"/>
    <property type="match status" value="1"/>
</dbReference>
<proteinExistence type="predicted"/>
<name>C4Z540_LACE2</name>
<dbReference type="Proteomes" id="UP000001476">
    <property type="component" value="Chromosome"/>
</dbReference>
<feature type="domain" description="MurNAc-LAA" evidence="4">
    <location>
        <begin position="129"/>
        <end position="246"/>
    </location>
</feature>
<feature type="transmembrane region" description="Helical" evidence="3">
    <location>
        <begin position="12"/>
        <end position="29"/>
    </location>
</feature>
<keyword evidence="3" id="KW-1133">Transmembrane helix</keyword>
<dbReference type="SMART" id="SM00646">
    <property type="entry name" value="Ami_3"/>
    <property type="match status" value="1"/>
</dbReference>
<keyword evidence="3" id="KW-0472">Membrane</keyword>
<protein>
    <submittedName>
        <fullName evidence="5">N-acetylmuramoyl-L-alanine amidase</fullName>
    </submittedName>
</protein>
<dbReference type="SUPFAM" id="SSF53187">
    <property type="entry name" value="Zn-dependent exopeptidases"/>
    <property type="match status" value="1"/>
</dbReference>
<dbReference type="EMBL" id="CP001104">
    <property type="protein sequence ID" value="ACR71744.1"/>
    <property type="molecule type" value="Genomic_DNA"/>
</dbReference>
<sequence length="255" mass="27673">MRGHKTFRIDKIFGLATLVCMLVLALMVYNDFFKSVSISTGTEKETQNETRNNNGIDKTEKESKPAKNITVCLDAAKGGKDMGLSSNGKKEKNITLDMALAVKEKLDIQGINVVLTRTSDTDVTDEARVNTCNKSSANIVVSLRMNSYNNDTSVSGAESYIHTTKPVEAAELSRKILASLEKSVGIKNRGVKAGTVADAKDNYYINAHSKCTSTIIDIGFITNASDLKKVTTDKDKTAQAIADGITDYLKQAGLY</sequence>
<evidence type="ECO:0000313" key="5">
    <source>
        <dbReference type="EMBL" id="ACR71744.1"/>
    </source>
</evidence>
<dbReference type="Gene3D" id="3.40.630.40">
    <property type="entry name" value="Zn-dependent exopeptidases"/>
    <property type="match status" value="1"/>
</dbReference>
<dbReference type="GO" id="GO:0008745">
    <property type="term" value="F:N-acetylmuramoyl-L-alanine amidase activity"/>
    <property type="evidence" value="ECO:0007669"/>
    <property type="project" value="InterPro"/>
</dbReference>
<keyword evidence="1" id="KW-0378">Hydrolase</keyword>
<evidence type="ECO:0000256" key="2">
    <source>
        <dbReference type="SAM" id="MobiDB-lite"/>
    </source>
</evidence>
<dbReference type="GeneID" id="41355480"/>
<gene>
    <name evidence="5" type="ordered locus">EUBELI_00736</name>
</gene>
<dbReference type="KEGG" id="eel:EUBELI_00736"/>
<dbReference type="GO" id="GO:0030288">
    <property type="term" value="C:outer membrane-bounded periplasmic space"/>
    <property type="evidence" value="ECO:0007669"/>
    <property type="project" value="TreeGrafter"/>
</dbReference>